<organism evidence="2 3">
    <name type="scientific">candidate division CPR3 bacterium GW2011_GWF2_35_18</name>
    <dbReference type="NCBI Taxonomy" id="1618350"/>
    <lineage>
        <taxon>Bacteria</taxon>
        <taxon>Bacteria division CPR3</taxon>
    </lineage>
</organism>
<dbReference type="PANTHER" id="PTHR30461">
    <property type="entry name" value="DNA-INVERTASE FROM LAMBDOID PROPHAGE"/>
    <property type="match status" value="1"/>
</dbReference>
<accession>A0A0G0C1P7</accession>
<dbReference type="InterPro" id="IPR038109">
    <property type="entry name" value="DNA_bind_recomb_sf"/>
</dbReference>
<dbReference type="STRING" id="1618350.UR67_C0002G0141"/>
<dbReference type="Gene3D" id="3.90.1750.20">
    <property type="entry name" value="Putative Large Serine Recombinase, Chain B, Domain 2"/>
    <property type="match status" value="1"/>
</dbReference>
<dbReference type="EMBL" id="LBQB01000002">
    <property type="protein sequence ID" value="KKP70021.1"/>
    <property type="molecule type" value="Genomic_DNA"/>
</dbReference>
<dbReference type="PANTHER" id="PTHR30461:SF23">
    <property type="entry name" value="DNA RECOMBINASE-RELATED"/>
    <property type="match status" value="1"/>
</dbReference>
<dbReference type="CDD" id="cd00338">
    <property type="entry name" value="Ser_Recombinase"/>
    <property type="match status" value="1"/>
</dbReference>
<comment type="caution">
    <text evidence="2">The sequence shown here is derived from an EMBL/GenBank/DDBJ whole genome shotgun (WGS) entry which is preliminary data.</text>
</comment>
<dbReference type="SMART" id="SM00857">
    <property type="entry name" value="Resolvase"/>
    <property type="match status" value="1"/>
</dbReference>
<dbReference type="GO" id="GO:0003677">
    <property type="term" value="F:DNA binding"/>
    <property type="evidence" value="ECO:0007669"/>
    <property type="project" value="InterPro"/>
</dbReference>
<dbReference type="InterPro" id="IPR006119">
    <property type="entry name" value="Resolv_N"/>
</dbReference>
<dbReference type="SUPFAM" id="SSF53041">
    <property type="entry name" value="Resolvase-like"/>
    <property type="match status" value="1"/>
</dbReference>
<dbReference type="InterPro" id="IPR050639">
    <property type="entry name" value="SSR_resolvase"/>
</dbReference>
<gene>
    <name evidence="2" type="ORF">UR67_C0002G0141</name>
</gene>
<dbReference type="Pfam" id="PF00239">
    <property type="entry name" value="Resolvase"/>
    <property type="match status" value="1"/>
</dbReference>
<sequence>MNDQTNLQQLKFFMYCRKSTDSEDRQVASLPAQIKELTEIKDREKLNIVDVYQESHSAFHPGRPMFNEMLERIENGEADSVLAWATNRIARNSKDSGEFIYLIDQKKIKVVKTKDRTFYNNSDDKFTLNIDFTVAKKSSDDLSAVVQRGNREKFFERREWGGVAKIGYLNYTDPISKKKKVISDSSRFQLIRDALHLMIYKGYTPMEALDVLNNEWQFTTRKTLKLGGKPMSRTSWYDIIKDSFYFGLMERKVDGKKETIMGIHEPMISEREFEKLQVRLGRKGKPHYTKKNFAYKGVLRCGECGGSVTCYDKWHIVCPKCREKFHKGKNTIQCPKCGMFIDEMKNPTIYHFVHYECVNRKKGNNCSQGTLSLDELEKKIDKEIGRFEIPEEFRNWAIKYLNELNSEEETRDSSVKNDLKKAYTDADTQLKNLVRLRISPEYNSYDSERKSLYEDEEERLISLKKDVKKKLDESDNDQEKWIKLSKETFDFVTYARYWFEHGDVKDKTLTLQKLGSNIFVKDRKLWIDGNQSYFLIEKGKKEALKVANEFEPGKYTELEPSMLAIDTVCQAWRRGRDSNPRWV</sequence>
<reference evidence="2 3" key="1">
    <citation type="journal article" date="2015" name="Nature">
        <title>rRNA introns, odd ribosomes, and small enigmatic genomes across a large radiation of phyla.</title>
        <authorList>
            <person name="Brown C.T."/>
            <person name="Hug L.A."/>
            <person name="Thomas B.C."/>
            <person name="Sharon I."/>
            <person name="Castelle C.J."/>
            <person name="Singh A."/>
            <person name="Wilkins M.J."/>
            <person name="Williams K.H."/>
            <person name="Banfield J.F."/>
        </authorList>
    </citation>
    <scope>NUCLEOTIDE SEQUENCE [LARGE SCALE GENOMIC DNA]</scope>
</reference>
<protein>
    <submittedName>
        <fullName evidence="2">Recombinase</fullName>
    </submittedName>
</protein>
<evidence type="ECO:0000313" key="3">
    <source>
        <dbReference type="Proteomes" id="UP000034581"/>
    </source>
</evidence>
<dbReference type="AlphaFoldDB" id="A0A0G0C1P7"/>
<evidence type="ECO:0000259" key="1">
    <source>
        <dbReference type="PROSITE" id="PS51736"/>
    </source>
</evidence>
<dbReference type="Gene3D" id="3.40.50.1390">
    <property type="entry name" value="Resolvase, N-terminal catalytic domain"/>
    <property type="match status" value="1"/>
</dbReference>
<dbReference type="PROSITE" id="PS51736">
    <property type="entry name" value="RECOMBINASES_3"/>
    <property type="match status" value="1"/>
</dbReference>
<feature type="domain" description="Resolvase/invertase-type recombinase catalytic" evidence="1">
    <location>
        <begin position="11"/>
        <end position="157"/>
    </location>
</feature>
<proteinExistence type="predicted"/>
<name>A0A0G0C1P7_UNCC3</name>
<dbReference type="InterPro" id="IPR036162">
    <property type="entry name" value="Resolvase-like_N_sf"/>
</dbReference>
<evidence type="ECO:0000313" key="2">
    <source>
        <dbReference type="EMBL" id="KKP70021.1"/>
    </source>
</evidence>
<dbReference type="GO" id="GO:0000150">
    <property type="term" value="F:DNA strand exchange activity"/>
    <property type="evidence" value="ECO:0007669"/>
    <property type="project" value="InterPro"/>
</dbReference>
<dbReference type="Proteomes" id="UP000034581">
    <property type="component" value="Unassembled WGS sequence"/>
</dbReference>